<sequence>MNSVPTTQVEAISQSGSARPNVLIRSSWQTVNIGDIGHTPGLLKLLQHYFPEAQLILWAGDLSHGVGEMLAKEFPDVKIFCEPENGSGIPITAQGRELWEKSDYLIHGSGPYLVARPVVEEWVKSGRPFGVYGITLESFTPDLVELLSRADFLFCRDTISLRAARAAKIRPRILEFAPDAAFWADHQDHTQAKAFLREHELEDRQFLCVISRLRYTPYFKIRNRHPSEEESKRDKISEAYKKADHEPLRHAIISWVRSTGMKVLLCPEMTYEIELTKEQLLDPLPEDVRKNVVWRKTYWRPDEATSVYAHSFGILSMEMHSPILAFSVGAPGFYLRLPTDTCKGQMWRDIGLPEWIYEIEESDGTDLALGLAQLVENPERTRSKLQHAQSRVKHLQGESMAIVREAVLSHVHSL</sequence>
<feature type="domain" description="Polysaccharide pyruvyl transferase" evidence="1">
    <location>
        <begin position="63"/>
        <end position="335"/>
    </location>
</feature>
<keyword evidence="3" id="KW-1185">Reference proteome</keyword>
<dbReference type="AlphaFoldDB" id="A0A7X1E2R4"/>
<dbReference type="RefSeq" id="WP_185690957.1">
    <property type="nucleotide sequence ID" value="NZ_JACHVA010000005.1"/>
</dbReference>
<comment type="caution">
    <text evidence="2">The sequence shown here is derived from an EMBL/GenBank/DDBJ whole genome shotgun (WGS) entry which is preliminary data.</text>
</comment>
<accession>A0A7X1E2R4</accession>
<dbReference type="GO" id="GO:0016740">
    <property type="term" value="F:transferase activity"/>
    <property type="evidence" value="ECO:0007669"/>
    <property type="project" value="UniProtKB-KW"/>
</dbReference>
<dbReference type="InterPro" id="IPR007345">
    <property type="entry name" value="Polysacch_pyruvyl_Trfase"/>
</dbReference>
<evidence type="ECO:0000313" key="3">
    <source>
        <dbReference type="Proteomes" id="UP000525652"/>
    </source>
</evidence>
<keyword evidence="2" id="KW-0808">Transferase</keyword>
<evidence type="ECO:0000259" key="1">
    <source>
        <dbReference type="Pfam" id="PF04230"/>
    </source>
</evidence>
<organism evidence="2 3">
    <name type="scientific">Puniceicoccus vermicola</name>
    <dbReference type="NCBI Taxonomy" id="388746"/>
    <lineage>
        <taxon>Bacteria</taxon>
        <taxon>Pseudomonadati</taxon>
        <taxon>Verrucomicrobiota</taxon>
        <taxon>Opitutia</taxon>
        <taxon>Puniceicoccales</taxon>
        <taxon>Puniceicoccaceae</taxon>
        <taxon>Puniceicoccus</taxon>
    </lineage>
</organism>
<dbReference type="Pfam" id="PF04230">
    <property type="entry name" value="PS_pyruv_trans"/>
    <property type="match status" value="1"/>
</dbReference>
<dbReference type="EMBL" id="JACHVA010000005">
    <property type="protein sequence ID" value="MBC2600199.1"/>
    <property type="molecule type" value="Genomic_DNA"/>
</dbReference>
<name>A0A7X1E2R4_9BACT</name>
<evidence type="ECO:0000313" key="2">
    <source>
        <dbReference type="EMBL" id="MBC2600199.1"/>
    </source>
</evidence>
<proteinExistence type="predicted"/>
<reference evidence="2 3" key="1">
    <citation type="submission" date="2020-07" db="EMBL/GenBank/DDBJ databases">
        <authorList>
            <person name="Feng X."/>
        </authorList>
    </citation>
    <scope>NUCLEOTIDE SEQUENCE [LARGE SCALE GENOMIC DNA]</scope>
    <source>
        <strain evidence="2 3">JCM14086</strain>
    </source>
</reference>
<dbReference type="Proteomes" id="UP000525652">
    <property type="component" value="Unassembled WGS sequence"/>
</dbReference>
<protein>
    <submittedName>
        <fullName evidence="2">Polysaccharide pyruvyl transferase family protein</fullName>
    </submittedName>
</protein>
<gene>
    <name evidence="2" type="ORF">H5P30_00220</name>
</gene>